<protein>
    <recommendedName>
        <fullName evidence="4">RxLR effector protein</fullName>
    </recommendedName>
</protein>
<accession>A0ABN0PA05</accession>
<dbReference type="RefSeq" id="WP_023016153.1">
    <property type="nucleotide sequence ID" value="NZ_AXDY01000014.1"/>
</dbReference>
<keyword evidence="1" id="KW-0732">Signal</keyword>
<organism evidence="2 3">
    <name type="scientific">Staphylococcus simulans UMC-CNS-990</name>
    <dbReference type="NCBI Taxonomy" id="1405498"/>
    <lineage>
        <taxon>Bacteria</taxon>
        <taxon>Bacillati</taxon>
        <taxon>Bacillota</taxon>
        <taxon>Bacilli</taxon>
        <taxon>Bacillales</taxon>
        <taxon>Staphylococcaceae</taxon>
        <taxon>Staphylococcus</taxon>
    </lineage>
</organism>
<dbReference type="Proteomes" id="UP000017131">
    <property type="component" value="Unassembled WGS sequence"/>
</dbReference>
<evidence type="ECO:0000313" key="2">
    <source>
        <dbReference type="EMBL" id="ERS92441.1"/>
    </source>
</evidence>
<dbReference type="EMBL" id="AXDY01000014">
    <property type="protein sequence ID" value="ERS92441.1"/>
    <property type="molecule type" value="Genomic_DNA"/>
</dbReference>
<gene>
    <name evidence="2" type="ORF">SSIM_11940</name>
</gene>
<evidence type="ECO:0008006" key="4">
    <source>
        <dbReference type="Google" id="ProtNLM"/>
    </source>
</evidence>
<evidence type="ECO:0000256" key="1">
    <source>
        <dbReference type="SAM" id="SignalP"/>
    </source>
</evidence>
<comment type="caution">
    <text evidence="2">The sequence shown here is derived from an EMBL/GenBank/DDBJ whole genome shotgun (WGS) entry which is preliminary data.</text>
</comment>
<evidence type="ECO:0000313" key="3">
    <source>
        <dbReference type="Proteomes" id="UP000017131"/>
    </source>
</evidence>
<reference evidence="2 3" key="1">
    <citation type="journal article" date="2013" name="Genome Announc.">
        <title>Draft Genome Sequence of Staphylococcus simulans UMC-CNS-990, Isolated from a Case of Chronic Bovine Mastitis.</title>
        <authorList>
            <person name="Calcutt M.J."/>
            <person name="Foecking M.F."/>
            <person name="Hsieh H.Y."/>
            <person name="Perry J."/>
            <person name="Stewart G.C."/>
            <person name="Middleton J.R."/>
        </authorList>
    </citation>
    <scope>NUCLEOTIDE SEQUENCE [LARGE SCALE GENOMIC DNA]</scope>
    <source>
        <strain evidence="2 3">UMC-CNS-990</strain>
    </source>
</reference>
<feature type="chain" id="PRO_5045510849" description="RxLR effector protein" evidence="1">
    <location>
        <begin position="38"/>
        <end position="185"/>
    </location>
</feature>
<sequence>MGVKLKRRSFYFETKKSFGTLLASAILLTTVSPMASASESVESKQAVSNTNTEFEKDNKALDDLFQNPEYVTEQTINNLPTNLKEGISERVGGSFAVKKGIKAMIKNKKAVFSGVQKISPRAGKSLEKRWDKYVEPVLNKILKQEQATWGNVEGQVAQALMGTGINDSSARSIAYWVSQVGQTLI</sequence>
<proteinExistence type="predicted"/>
<name>A0ABN0PA05_STASI</name>
<feature type="signal peptide" evidence="1">
    <location>
        <begin position="1"/>
        <end position="37"/>
    </location>
</feature>
<keyword evidence="3" id="KW-1185">Reference proteome</keyword>